<feature type="transmembrane region" description="Helical" evidence="5">
    <location>
        <begin position="56"/>
        <end position="81"/>
    </location>
</feature>
<accession>A0A6J4J0R9</accession>
<evidence type="ECO:0000256" key="1">
    <source>
        <dbReference type="ARBA" id="ARBA00004141"/>
    </source>
</evidence>
<dbReference type="EMBL" id="CADCTN010000193">
    <property type="protein sequence ID" value="CAA9263769.1"/>
    <property type="molecule type" value="Genomic_DNA"/>
</dbReference>
<dbReference type="GO" id="GO:0016020">
    <property type="term" value="C:membrane"/>
    <property type="evidence" value="ECO:0007669"/>
    <property type="project" value="UniProtKB-SubCell"/>
</dbReference>
<keyword evidence="3 5" id="KW-1133">Transmembrane helix</keyword>
<dbReference type="Pfam" id="PF04138">
    <property type="entry name" value="GtrA_DPMS_TM"/>
    <property type="match status" value="1"/>
</dbReference>
<proteinExistence type="predicted"/>
<evidence type="ECO:0000256" key="4">
    <source>
        <dbReference type="ARBA" id="ARBA00023136"/>
    </source>
</evidence>
<feature type="transmembrane region" description="Helical" evidence="5">
    <location>
        <begin position="93"/>
        <end position="119"/>
    </location>
</feature>
<evidence type="ECO:0000256" key="5">
    <source>
        <dbReference type="SAM" id="Phobius"/>
    </source>
</evidence>
<protein>
    <recommendedName>
        <fullName evidence="6">GtrA/DPMS transmembrane domain-containing protein</fullName>
    </recommendedName>
</protein>
<gene>
    <name evidence="7" type="ORF">AVDCRST_MAG52-2747</name>
</gene>
<evidence type="ECO:0000256" key="3">
    <source>
        <dbReference type="ARBA" id="ARBA00022989"/>
    </source>
</evidence>
<keyword evidence="2 5" id="KW-0812">Transmembrane</keyword>
<dbReference type="InterPro" id="IPR007267">
    <property type="entry name" value="GtrA_DPMS_TM"/>
</dbReference>
<feature type="domain" description="GtrA/DPMS transmembrane" evidence="6">
    <location>
        <begin position="30"/>
        <end position="112"/>
    </location>
</feature>
<dbReference type="AlphaFoldDB" id="A0A6J4J0R9"/>
<comment type="subcellular location">
    <subcellularLocation>
        <location evidence="1">Membrane</location>
        <topology evidence="1">Multi-pass membrane protein</topology>
    </subcellularLocation>
</comment>
<dbReference type="GO" id="GO:0000271">
    <property type="term" value="P:polysaccharide biosynthetic process"/>
    <property type="evidence" value="ECO:0007669"/>
    <property type="project" value="InterPro"/>
</dbReference>
<sequence length="149" mass="15773">MAERVATAPSAAGTPRVRAVPRGRLSELVRFLLVGGSNTVATLPLFVLLQQWMGPALAYTVVFALGLAYTTTMTATVVFGARLTWRTATAFVGWYLSVYGVGLAVVALLHPALAAVTGAHGRHHGRRDRTAELRGRPAALARTPLLTAP</sequence>
<keyword evidence="4 5" id="KW-0472">Membrane</keyword>
<name>A0A6J4J0R9_9ACTN</name>
<evidence type="ECO:0000313" key="7">
    <source>
        <dbReference type="EMBL" id="CAA9263769.1"/>
    </source>
</evidence>
<organism evidence="7">
    <name type="scientific">uncultured Blastococcus sp</name>
    <dbReference type="NCBI Taxonomy" id="217144"/>
    <lineage>
        <taxon>Bacteria</taxon>
        <taxon>Bacillati</taxon>
        <taxon>Actinomycetota</taxon>
        <taxon>Actinomycetes</taxon>
        <taxon>Geodermatophilales</taxon>
        <taxon>Geodermatophilaceae</taxon>
        <taxon>Blastococcus</taxon>
        <taxon>environmental samples</taxon>
    </lineage>
</organism>
<reference evidence="7" key="1">
    <citation type="submission" date="2020-02" db="EMBL/GenBank/DDBJ databases">
        <authorList>
            <person name="Meier V. D."/>
        </authorList>
    </citation>
    <scope>NUCLEOTIDE SEQUENCE</scope>
    <source>
        <strain evidence="7">AVDCRST_MAG52</strain>
    </source>
</reference>
<evidence type="ECO:0000259" key="6">
    <source>
        <dbReference type="Pfam" id="PF04138"/>
    </source>
</evidence>
<evidence type="ECO:0000256" key="2">
    <source>
        <dbReference type="ARBA" id="ARBA00022692"/>
    </source>
</evidence>
<feature type="transmembrane region" description="Helical" evidence="5">
    <location>
        <begin position="28"/>
        <end position="49"/>
    </location>
</feature>